<dbReference type="Pfam" id="PF00078">
    <property type="entry name" value="RVT_1"/>
    <property type="match status" value="1"/>
</dbReference>
<dbReference type="PANTHER" id="PTHR34047:SF8">
    <property type="entry name" value="PROTEIN YKFC"/>
    <property type="match status" value="1"/>
</dbReference>
<organism evidence="2 3">
    <name type="scientific">Streptomyces malaysiensis subsp. samsunensis</name>
    <dbReference type="NCBI Taxonomy" id="459658"/>
    <lineage>
        <taxon>Bacteria</taxon>
        <taxon>Bacillati</taxon>
        <taxon>Actinomycetota</taxon>
        <taxon>Actinomycetes</taxon>
        <taxon>Kitasatosporales</taxon>
        <taxon>Streptomycetaceae</taxon>
        <taxon>Streptomyces</taxon>
        <taxon>Streptomyces violaceusniger group</taxon>
    </lineage>
</organism>
<dbReference type="CDD" id="cd01651">
    <property type="entry name" value="RT_G2_intron"/>
    <property type="match status" value="1"/>
</dbReference>
<dbReference type="PROSITE" id="PS50878">
    <property type="entry name" value="RT_POL"/>
    <property type="match status" value="1"/>
</dbReference>
<comment type="caution">
    <text evidence="2">The sequence shown here is derived from an EMBL/GenBank/DDBJ whole genome shotgun (WGS) entry which is preliminary data.</text>
</comment>
<evidence type="ECO:0000313" key="2">
    <source>
        <dbReference type="EMBL" id="MCQ8836597.1"/>
    </source>
</evidence>
<evidence type="ECO:0000259" key="1">
    <source>
        <dbReference type="PROSITE" id="PS50878"/>
    </source>
</evidence>
<proteinExistence type="predicted"/>
<keyword evidence="3" id="KW-1185">Reference proteome</keyword>
<keyword evidence="2" id="KW-0695">RNA-directed DNA polymerase</keyword>
<dbReference type="InterPro" id="IPR030931">
    <property type="entry name" value="Group_II_RT_mat"/>
</dbReference>
<dbReference type="RefSeq" id="WP_257636624.1">
    <property type="nucleotide sequence ID" value="NZ_JANIIC010000189.1"/>
</dbReference>
<gene>
    <name evidence="2" type="primary">ltrA</name>
    <name evidence="2" type="ORF">NQU54_48355</name>
</gene>
<dbReference type="NCBIfam" id="TIGR04416">
    <property type="entry name" value="group_II_RT_mat"/>
    <property type="match status" value="1"/>
</dbReference>
<dbReference type="EMBL" id="JANIIC010000189">
    <property type="protein sequence ID" value="MCQ8836597.1"/>
    <property type="molecule type" value="Genomic_DNA"/>
</dbReference>
<dbReference type="PANTHER" id="PTHR34047">
    <property type="entry name" value="NUCLEAR INTRON MATURASE 1, MITOCHONDRIAL-RELATED"/>
    <property type="match status" value="1"/>
</dbReference>
<dbReference type="EC" id="2.7.7.49" evidence="2"/>
<accession>A0A9X2M713</accession>
<dbReference type="InterPro" id="IPR013597">
    <property type="entry name" value="Mat_intron_G2"/>
</dbReference>
<dbReference type="AlphaFoldDB" id="A0A9X2M713"/>
<dbReference type="Proteomes" id="UP001142400">
    <property type="component" value="Unassembled WGS sequence"/>
</dbReference>
<protein>
    <submittedName>
        <fullName evidence="2">Group II intron reverse transcriptase/maturase</fullName>
        <ecNumber evidence="2">2.7.7.49</ecNumber>
    </submittedName>
</protein>
<evidence type="ECO:0000313" key="3">
    <source>
        <dbReference type="Proteomes" id="UP001142400"/>
    </source>
</evidence>
<feature type="domain" description="Reverse transcriptase" evidence="1">
    <location>
        <begin position="87"/>
        <end position="332"/>
    </location>
</feature>
<dbReference type="InterPro" id="IPR051083">
    <property type="entry name" value="GrpII_Intron_Splice-Mob/Def"/>
</dbReference>
<dbReference type="GO" id="GO:0003964">
    <property type="term" value="F:RNA-directed DNA polymerase activity"/>
    <property type="evidence" value="ECO:0007669"/>
    <property type="project" value="UniProtKB-KW"/>
</dbReference>
<dbReference type="SUPFAM" id="SSF56672">
    <property type="entry name" value="DNA/RNA polymerases"/>
    <property type="match status" value="1"/>
</dbReference>
<name>A0A9X2M713_STRMQ</name>
<keyword evidence="2" id="KW-0808">Transferase</keyword>
<dbReference type="InterPro" id="IPR043502">
    <property type="entry name" value="DNA/RNA_pol_sf"/>
</dbReference>
<sequence length="472" mass="54188">MNTDALEWALMKAERRVLKIQTKLHQWAAEGSGRQFDDVFNLVCDPAFLLVAWARVRRNKGARTAGVDGQTAYYIEHRGVEVFLDSLRADMKSGEFRPLPVRERMIPKPGTSRHRRLGIPTVRDRVVQAALKLVLEPIWETDFLPCSYGFRPGRRAHDAVAEIRIFASPPHRYEWAVEGDITACFDEISHSALLERVRERVTDRRVVRLIKAFLKAGILSEDRRLKDTAAGTPQGGILSPLLSNLALSVLDEHFAPPRQAPGVHGRWKRSVPHRLVRYADDWVLLVRGTRADAESKRDQAAAVLSSMGLRLSEEKTKIVHIDEGFDFLGWRIQRHRKRGTDRSYVYTYPSKKALKSAMGKVKLRCDRIDTNQPLSVLLLSLGSLLRGWTAYFRPGVSHRTFHYLSHYTWQCVMRWLRRKHLKSSWGYLKRRYYCNGKWWPAEGGVVLFDPGAVPTTRYSYRGSKIPTPWPSP</sequence>
<dbReference type="InterPro" id="IPR000477">
    <property type="entry name" value="RT_dom"/>
</dbReference>
<dbReference type="Pfam" id="PF08388">
    <property type="entry name" value="GIIM"/>
    <property type="match status" value="1"/>
</dbReference>
<reference evidence="2" key="1">
    <citation type="submission" date="2022-06" db="EMBL/GenBank/DDBJ databases">
        <title>WGS of actinobacteria.</title>
        <authorList>
            <person name="Thawai C."/>
        </authorList>
    </citation>
    <scope>NUCLEOTIDE SEQUENCE</scope>
    <source>
        <strain evidence="2">DSM 42010</strain>
    </source>
</reference>
<keyword evidence="2" id="KW-0548">Nucleotidyltransferase</keyword>